<reference evidence="8" key="1">
    <citation type="submission" date="2020-10" db="EMBL/GenBank/DDBJ databases">
        <title>Sequencing the genomes of 1000 actinobacteria strains.</title>
        <authorList>
            <person name="Klenk H.-P."/>
        </authorList>
    </citation>
    <scope>NUCLEOTIDE SEQUENCE</scope>
    <source>
        <strain evidence="8">DSM 46832</strain>
    </source>
</reference>
<feature type="transmembrane region" description="Helical" evidence="7">
    <location>
        <begin position="256"/>
        <end position="280"/>
    </location>
</feature>
<evidence type="ECO:0000256" key="4">
    <source>
        <dbReference type="ARBA" id="ARBA00022989"/>
    </source>
</evidence>
<feature type="transmembrane region" description="Helical" evidence="7">
    <location>
        <begin position="156"/>
        <end position="175"/>
    </location>
</feature>
<dbReference type="InterPro" id="IPR001851">
    <property type="entry name" value="ABC_transp_permease"/>
</dbReference>
<dbReference type="InterPro" id="IPR017778">
    <property type="entry name" value="ABC_transptr_urea_perm_UrtC"/>
</dbReference>
<evidence type="ECO:0000256" key="2">
    <source>
        <dbReference type="ARBA" id="ARBA00022475"/>
    </source>
</evidence>
<proteinExistence type="predicted"/>
<gene>
    <name evidence="8" type="ORF">H4W31_004553</name>
</gene>
<dbReference type="GO" id="GO:0015658">
    <property type="term" value="F:branched-chain amino acid transmembrane transporter activity"/>
    <property type="evidence" value="ECO:0007669"/>
    <property type="project" value="InterPro"/>
</dbReference>
<evidence type="ECO:0000256" key="7">
    <source>
        <dbReference type="SAM" id="Phobius"/>
    </source>
</evidence>
<keyword evidence="3 7" id="KW-0812">Transmembrane</keyword>
<feature type="region of interest" description="Disordered" evidence="6">
    <location>
        <begin position="362"/>
        <end position="443"/>
    </location>
</feature>
<evidence type="ECO:0000256" key="6">
    <source>
        <dbReference type="SAM" id="MobiDB-lite"/>
    </source>
</evidence>
<organism evidence="8 9">
    <name type="scientific">Plantactinospora soyae</name>
    <dbReference type="NCBI Taxonomy" id="1544732"/>
    <lineage>
        <taxon>Bacteria</taxon>
        <taxon>Bacillati</taxon>
        <taxon>Actinomycetota</taxon>
        <taxon>Actinomycetes</taxon>
        <taxon>Micromonosporales</taxon>
        <taxon>Micromonosporaceae</taxon>
        <taxon>Plantactinospora</taxon>
    </lineage>
</organism>
<accession>A0A927M8K5</accession>
<sequence>MSGPVATGPAGLADPASRDRRRLTGPALFVAVGLLLMVVAPVVLSPFRLDLLGKYLCFAIVAVGIGLAWGRGGMLTLGQGVFFGIGGYAMGMHLKLREAGPGGLPDFMVWSGVESLPALWRPFANPIFAIAMVVLLPMAVAVLLGLLVFRQRVRGAYFAVLSQALAAAFVILLVGQQGLTGGTNGLTNFQMFFGLDLYQPADKRILYLVVVLVLGAMFLVAWQLARSRFGQLLVAVRDGEDRVRFLGYEPAVVKTIAFAVSAAMAGIAGALFVPMVGLLSPANLGIVASLELLIGVAIGGRFSLAGAVGGALLVNYAKTIFSEESADNWIYLQGAMFVVVMIWAPRGLAGLATDARAAVAARRRTRPGAVPASAGRKPTNPPGTAEPNAAVGGPEPNAAVGAPEPNGAVGGPERERVGEAPDHPERIAPGVPAVAGERNEVGP</sequence>
<evidence type="ECO:0000256" key="3">
    <source>
        <dbReference type="ARBA" id="ARBA00022692"/>
    </source>
</evidence>
<feature type="transmembrane region" description="Helical" evidence="7">
    <location>
        <begin position="127"/>
        <end position="149"/>
    </location>
</feature>
<dbReference type="Proteomes" id="UP000649753">
    <property type="component" value="Unassembled WGS sequence"/>
</dbReference>
<feature type="transmembrane region" description="Helical" evidence="7">
    <location>
        <begin position="27"/>
        <end position="45"/>
    </location>
</feature>
<keyword evidence="9" id="KW-1185">Reference proteome</keyword>
<name>A0A927M8K5_9ACTN</name>
<dbReference type="RefSeq" id="WP_318783349.1">
    <property type="nucleotide sequence ID" value="NZ_JADBEB010000001.1"/>
</dbReference>
<feature type="transmembrane region" description="Helical" evidence="7">
    <location>
        <begin position="205"/>
        <end position="225"/>
    </location>
</feature>
<comment type="caution">
    <text evidence="8">The sequence shown here is derived from an EMBL/GenBank/DDBJ whole genome shotgun (WGS) entry which is preliminary data.</text>
</comment>
<evidence type="ECO:0000313" key="9">
    <source>
        <dbReference type="Proteomes" id="UP000649753"/>
    </source>
</evidence>
<dbReference type="NCBIfam" id="TIGR03408">
    <property type="entry name" value="urea_trans_UrtC"/>
    <property type="match status" value="1"/>
</dbReference>
<evidence type="ECO:0000256" key="5">
    <source>
        <dbReference type="ARBA" id="ARBA00023136"/>
    </source>
</evidence>
<protein>
    <submittedName>
        <fullName evidence="8">Urea transport system permease protein</fullName>
    </submittedName>
</protein>
<keyword evidence="4 7" id="KW-1133">Transmembrane helix</keyword>
<evidence type="ECO:0000256" key="1">
    <source>
        <dbReference type="ARBA" id="ARBA00004651"/>
    </source>
</evidence>
<dbReference type="GO" id="GO:0005886">
    <property type="term" value="C:plasma membrane"/>
    <property type="evidence" value="ECO:0007669"/>
    <property type="project" value="UniProtKB-SubCell"/>
</dbReference>
<comment type="subcellular location">
    <subcellularLocation>
        <location evidence="1">Cell membrane</location>
        <topology evidence="1">Multi-pass membrane protein</topology>
    </subcellularLocation>
</comment>
<keyword evidence="5 7" id="KW-0472">Membrane</keyword>
<feature type="compositionally biased region" description="Basic and acidic residues" evidence="6">
    <location>
        <begin position="412"/>
        <end position="426"/>
    </location>
</feature>
<evidence type="ECO:0000313" key="8">
    <source>
        <dbReference type="EMBL" id="MBE1488915.1"/>
    </source>
</evidence>
<dbReference type="PANTHER" id="PTHR30482">
    <property type="entry name" value="HIGH-AFFINITY BRANCHED-CHAIN AMINO ACID TRANSPORT SYSTEM PERMEASE"/>
    <property type="match status" value="1"/>
</dbReference>
<feature type="transmembrane region" description="Helical" evidence="7">
    <location>
        <begin position="51"/>
        <end position="69"/>
    </location>
</feature>
<feature type="transmembrane region" description="Helical" evidence="7">
    <location>
        <begin position="292"/>
        <end position="317"/>
    </location>
</feature>
<dbReference type="CDD" id="cd06581">
    <property type="entry name" value="TM_PBP1_LivM_like"/>
    <property type="match status" value="1"/>
</dbReference>
<dbReference type="InterPro" id="IPR043428">
    <property type="entry name" value="LivM-like"/>
</dbReference>
<keyword evidence="2" id="KW-1003">Cell membrane</keyword>
<dbReference type="EMBL" id="JADBEB010000001">
    <property type="protein sequence ID" value="MBE1488915.1"/>
    <property type="molecule type" value="Genomic_DNA"/>
</dbReference>
<dbReference type="Pfam" id="PF02653">
    <property type="entry name" value="BPD_transp_2"/>
    <property type="match status" value="1"/>
</dbReference>
<feature type="transmembrane region" description="Helical" evidence="7">
    <location>
        <begin position="329"/>
        <end position="348"/>
    </location>
</feature>
<dbReference type="PANTHER" id="PTHR30482:SF4">
    <property type="entry name" value="SLR1201 PROTEIN"/>
    <property type="match status" value="1"/>
</dbReference>
<dbReference type="AlphaFoldDB" id="A0A927M8K5"/>